<sequence>MGRSWNLFRSSSSRTRKPSDDNSSPMLVDGARAEMENPEKHFTVCVGANAKPYVVPLSYVSIPSFRALLDKSVEEFGHTRQGPMVLPCEEEAFEELLSSLKQPQRCKSWVR</sequence>
<dbReference type="EMBL" id="JAMQYH010000002">
    <property type="protein sequence ID" value="KAJ1698218.1"/>
    <property type="molecule type" value="Genomic_DNA"/>
</dbReference>
<comment type="similarity">
    <text evidence="1">Belongs to the ARG7 family.</text>
</comment>
<organism evidence="3 4">
    <name type="scientific">Rhynchospora breviuscula</name>
    <dbReference type="NCBI Taxonomy" id="2022672"/>
    <lineage>
        <taxon>Eukaryota</taxon>
        <taxon>Viridiplantae</taxon>
        <taxon>Streptophyta</taxon>
        <taxon>Embryophyta</taxon>
        <taxon>Tracheophyta</taxon>
        <taxon>Spermatophyta</taxon>
        <taxon>Magnoliopsida</taxon>
        <taxon>Liliopsida</taxon>
        <taxon>Poales</taxon>
        <taxon>Cyperaceae</taxon>
        <taxon>Cyperoideae</taxon>
        <taxon>Rhynchosporeae</taxon>
        <taxon>Rhynchospora</taxon>
    </lineage>
</organism>
<evidence type="ECO:0000256" key="1">
    <source>
        <dbReference type="ARBA" id="ARBA00006974"/>
    </source>
</evidence>
<dbReference type="Pfam" id="PF02519">
    <property type="entry name" value="Auxin_inducible"/>
    <property type="match status" value="1"/>
</dbReference>
<evidence type="ECO:0000313" key="3">
    <source>
        <dbReference type="EMBL" id="KAJ1698218.1"/>
    </source>
</evidence>
<gene>
    <name evidence="3" type="ORF">LUZ63_006730</name>
</gene>
<feature type="region of interest" description="Disordered" evidence="2">
    <location>
        <begin position="1"/>
        <end position="33"/>
    </location>
</feature>
<evidence type="ECO:0000256" key="2">
    <source>
        <dbReference type="SAM" id="MobiDB-lite"/>
    </source>
</evidence>
<dbReference type="InterPro" id="IPR003676">
    <property type="entry name" value="SAUR_fam"/>
</dbReference>
<protein>
    <submittedName>
        <fullName evidence="3">Uncharacterized protein</fullName>
    </submittedName>
</protein>
<dbReference type="GO" id="GO:0009733">
    <property type="term" value="P:response to auxin"/>
    <property type="evidence" value="ECO:0007669"/>
    <property type="project" value="InterPro"/>
</dbReference>
<reference evidence="3" key="1">
    <citation type="journal article" date="2022" name="Cell">
        <title>Repeat-based holocentromeres influence genome architecture and karyotype evolution.</title>
        <authorList>
            <person name="Hofstatter P.G."/>
            <person name="Thangavel G."/>
            <person name="Lux T."/>
            <person name="Neumann P."/>
            <person name="Vondrak T."/>
            <person name="Novak P."/>
            <person name="Zhang M."/>
            <person name="Costa L."/>
            <person name="Castellani M."/>
            <person name="Scott A."/>
            <person name="Toegelov H."/>
            <person name="Fuchs J."/>
            <person name="Mata-Sucre Y."/>
            <person name="Dias Y."/>
            <person name="Vanzela A.L.L."/>
            <person name="Huettel B."/>
            <person name="Almeida C.C.S."/>
            <person name="Simkova H."/>
            <person name="Souza G."/>
            <person name="Pedrosa-Harand A."/>
            <person name="Macas J."/>
            <person name="Mayer K.F.X."/>
            <person name="Houben A."/>
            <person name="Marques A."/>
        </authorList>
    </citation>
    <scope>NUCLEOTIDE SEQUENCE</scope>
    <source>
        <strain evidence="3">RhyBre1mFocal</strain>
    </source>
</reference>
<keyword evidence="4" id="KW-1185">Reference proteome</keyword>
<accession>A0A9Q0HUE4</accession>
<dbReference type="AlphaFoldDB" id="A0A9Q0HUE4"/>
<dbReference type="Proteomes" id="UP001151287">
    <property type="component" value="Unassembled WGS sequence"/>
</dbReference>
<proteinExistence type="inferred from homology"/>
<dbReference type="OrthoDB" id="625231at2759"/>
<dbReference type="PANTHER" id="PTHR31374:SF118">
    <property type="entry name" value="OS01G0924966 PROTEIN"/>
    <property type="match status" value="1"/>
</dbReference>
<dbReference type="PANTHER" id="PTHR31374">
    <property type="entry name" value="AUXIN-INDUCED PROTEIN-LIKE-RELATED"/>
    <property type="match status" value="1"/>
</dbReference>
<comment type="caution">
    <text evidence="3">The sequence shown here is derived from an EMBL/GenBank/DDBJ whole genome shotgun (WGS) entry which is preliminary data.</text>
</comment>
<evidence type="ECO:0000313" key="4">
    <source>
        <dbReference type="Proteomes" id="UP001151287"/>
    </source>
</evidence>
<name>A0A9Q0HUE4_9POAL</name>